<dbReference type="InterPro" id="IPR012349">
    <property type="entry name" value="Split_barrel_FMN-bd"/>
</dbReference>
<name>A0A7U9DPZ7_STRLI</name>
<dbReference type="Gene3D" id="3.40.630.30">
    <property type="match status" value="1"/>
</dbReference>
<dbReference type="Pfam" id="PF12900">
    <property type="entry name" value="Pyridox_ox_2"/>
    <property type="match status" value="1"/>
</dbReference>
<dbReference type="EMBL" id="CM001889">
    <property type="protein sequence ID" value="EOY44858.1"/>
    <property type="molecule type" value="Genomic_DNA"/>
</dbReference>
<sequence>MSPDNRRLRFFSAGSRSAGPAADTVCAPARRGHRALLAERAGQGVGLVEYHAEHVAPHTAELAVAVADGLQDGSTRNAPDDTRRDTRLMYRNDGFRELNRQESLQRLANAPVGRIVHTRDALPAVLPVNFILEESGAVLLRTSASSELVRAVDGAVVAFEADEVDAVTHSGWSVVVTGLASVVTDPGEHEQLVRTGPRSWVPWPVEVFVRIAPDLVSGRELVGGRTLYGLDPPT</sequence>
<gene>
    <name evidence="1" type="ORF">SLI_0139</name>
</gene>
<evidence type="ECO:0000313" key="1">
    <source>
        <dbReference type="EMBL" id="EOY44858.1"/>
    </source>
</evidence>
<dbReference type="InterPro" id="IPR024747">
    <property type="entry name" value="Pyridox_Oxase-rel"/>
</dbReference>
<dbReference type="Gene3D" id="2.30.110.10">
    <property type="entry name" value="Electron Transport, Fmn-binding Protein, Chain A"/>
    <property type="match status" value="1"/>
</dbReference>
<dbReference type="Proteomes" id="UP000014062">
    <property type="component" value="Chromosome"/>
</dbReference>
<organism evidence="1 2">
    <name type="scientific">Streptomyces lividans 1326</name>
    <dbReference type="NCBI Taxonomy" id="1200984"/>
    <lineage>
        <taxon>Bacteria</taxon>
        <taxon>Bacillati</taxon>
        <taxon>Actinomycetota</taxon>
        <taxon>Actinomycetes</taxon>
        <taxon>Kitasatosporales</taxon>
        <taxon>Streptomycetaceae</taxon>
        <taxon>Streptomyces</taxon>
    </lineage>
</organism>
<accession>A0A7U9DPZ7</accession>
<proteinExistence type="predicted"/>
<dbReference type="SUPFAM" id="SSF50475">
    <property type="entry name" value="FMN-binding split barrel"/>
    <property type="match status" value="1"/>
</dbReference>
<evidence type="ECO:0000313" key="2">
    <source>
        <dbReference type="Proteomes" id="UP000014062"/>
    </source>
</evidence>
<reference evidence="2" key="1">
    <citation type="journal article" date="2013" name="Genome Biol. Evol.">
        <title>The genome sequence of Streptomyces lividans 66 reveals a novel tRNA-dependent peptide biosynthetic system within a metal-related genomic island.</title>
        <authorList>
            <person name="Cruz-Morales P."/>
            <person name="Vijgenboom E."/>
            <person name="Iruegas-Bocardo F."/>
            <person name="Girard G."/>
            <person name="Yanez-Guerra L.A."/>
            <person name="Ramos-Aboites H.E."/>
            <person name="Pernodet J.L."/>
            <person name="Anne J."/>
            <person name="van Wezel G.P."/>
            <person name="Barona-Gomez F."/>
        </authorList>
    </citation>
    <scope>NUCLEOTIDE SEQUENCE [LARGE SCALE GENOMIC DNA]</scope>
    <source>
        <strain evidence="2">1326</strain>
    </source>
</reference>
<dbReference type="AlphaFoldDB" id="A0A7U9DPZ7"/>
<protein>
    <submittedName>
        <fullName evidence="1">Uncharacterized protein</fullName>
    </submittedName>
</protein>